<dbReference type="RefSeq" id="WP_204298056.1">
    <property type="nucleotide sequence ID" value="NZ_BAAAGQ010000024.1"/>
</dbReference>
<gene>
    <name evidence="2" type="ORF">Aca07nite_52150</name>
</gene>
<keyword evidence="1" id="KW-0812">Transmembrane</keyword>
<name>A0ABQ3WP34_9ACTN</name>
<keyword evidence="1" id="KW-0472">Membrane</keyword>
<dbReference type="Gene3D" id="3.40.50.2300">
    <property type="match status" value="1"/>
</dbReference>
<reference evidence="2" key="1">
    <citation type="submission" date="2021-01" db="EMBL/GenBank/DDBJ databases">
        <title>Whole genome shotgun sequence of Actinoplanes capillaceus NBRC 16408.</title>
        <authorList>
            <person name="Komaki H."/>
            <person name="Tamura T."/>
        </authorList>
    </citation>
    <scope>NUCLEOTIDE SEQUENCE [LARGE SCALE GENOMIC DNA]</scope>
    <source>
        <strain evidence="2">NBRC 16408</strain>
    </source>
</reference>
<feature type="transmembrane region" description="Helical" evidence="1">
    <location>
        <begin position="18"/>
        <end position="36"/>
    </location>
</feature>
<comment type="caution">
    <text evidence="2">The sequence shown here is derived from an EMBL/GenBank/DDBJ whole genome shotgun (WGS) entry which is preliminary data.</text>
</comment>
<protein>
    <submittedName>
        <fullName evidence="2">Uncharacterized protein</fullName>
    </submittedName>
</protein>
<accession>A0ABQ3WP34</accession>
<keyword evidence="1" id="KW-1133">Transmembrane helix</keyword>
<sequence length="173" mass="18604">MAQRLYERARTPGRHRQIALAVVVVAMAGLTTWALWPEPPRQREYLDATACLLTDEQGVSAEPAQTVWKSMEDASTATLVQAQYLKVYGTSSVDNATPYLNSLAMSRCGTIIATGQAQIDAVTGKAGDHPDIDFITIDGGSPGGNVRRLDTSAAPALRTEIQKQFEELADSAP</sequence>
<organism evidence="2">
    <name type="scientific">Actinoplanes campanulatus</name>
    <dbReference type="NCBI Taxonomy" id="113559"/>
    <lineage>
        <taxon>Bacteria</taxon>
        <taxon>Bacillati</taxon>
        <taxon>Actinomycetota</taxon>
        <taxon>Actinomycetes</taxon>
        <taxon>Micromonosporales</taxon>
        <taxon>Micromonosporaceae</taxon>
        <taxon>Actinoplanes</taxon>
    </lineage>
</organism>
<evidence type="ECO:0000313" key="2">
    <source>
        <dbReference type="EMBL" id="GID47940.1"/>
    </source>
</evidence>
<evidence type="ECO:0000256" key="1">
    <source>
        <dbReference type="SAM" id="Phobius"/>
    </source>
</evidence>
<proteinExistence type="predicted"/>
<dbReference type="EMBL" id="BOMF01000098">
    <property type="protein sequence ID" value="GID47940.1"/>
    <property type="molecule type" value="Genomic_DNA"/>
</dbReference>